<dbReference type="InterPro" id="IPR020845">
    <property type="entry name" value="AMP-binding_CS"/>
</dbReference>
<feature type="domain" description="AMP-binding enzyme C-terminal" evidence="7">
    <location>
        <begin position="541"/>
        <end position="621"/>
    </location>
</feature>
<dbReference type="AlphaFoldDB" id="A0A3B1CHF6"/>
<evidence type="ECO:0000256" key="5">
    <source>
        <dbReference type="ARBA" id="ARBA00022840"/>
    </source>
</evidence>
<protein>
    <recommendedName>
        <fullName evidence="2">acetate--CoA ligase</fullName>
        <ecNumber evidence="2">6.2.1.1</ecNumber>
    </recommendedName>
</protein>
<dbReference type="PANTHER" id="PTHR24095">
    <property type="entry name" value="ACETYL-COENZYME A SYNTHETASE"/>
    <property type="match status" value="1"/>
</dbReference>
<evidence type="ECO:0000259" key="6">
    <source>
        <dbReference type="Pfam" id="PF00501"/>
    </source>
</evidence>
<dbReference type="FunFam" id="3.40.50.12780:FF:000001">
    <property type="entry name" value="Acetyl-coenzyme A synthetase"/>
    <property type="match status" value="1"/>
</dbReference>
<dbReference type="Gene3D" id="3.30.300.30">
    <property type="match status" value="1"/>
</dbReference>
<feature type="domain" description="AMP-dependent synthetase/ligase" evidence="6">
    <location>
        <begin position="95"/>
        <end position="486"/>
    </location>
</feature>
<name>A0A3B1CHF6_9ZZZZ</name>
<dbReference type="InterPro" id="IPR032387">
    <property type="entry name" value="ACAS_N"/>
</dbReference>
<dbReference type="EMBL" id="UOGB01000271">
    <property type="protein sequence ID" value="VAX23394.1"/>
    <property type="molecule type" value="Genomic_DNA"/>
</dbReference>
<dbReference type="SUPFAM" id="SSF56801">
    <property type="entry name" value="Acetyl-CoA synthetase-like"/>
    <property type="match status" value="1"/>
</dbReference>
<dbReference type="GO" id="GO:0016208">
    <property type="term" value="F:AMP binding"/>
    <property type="evidence" value="ECO:0007669"/>
    <property type="project" value="InterPro"/>
</dbReference>
<dbReference type="GO" id="GO:0005829">
    <property type="term" value="C:cytosol"/>
    <property type="evidence" value="ECO:0007669"/>
    <property type="project" value="TreeGrafter"/>
</dbReference>
<gene>
    <name evidence="9" type="ORF">MNBD_NITROSPINAE03-1618</name>
</gene>
<evidence type="ECO:0000256" key="4">
    <source>
        <dbReference type="ARBA" id="ARBA00022741"/>
    </source>
</evidence>
<dbReference type="Pfam" id="PF13193">
    <property type="entry name" value="AMP-binding_C"/>
    <property type="match status" value="1"/>
</dbReference>
<dbReference type="CDD" id="cd05966">
    <property type="entry name" value="ACS"/>
    <property type="match status" value="1"/>
</dbReference>
<keyword evidence="5" id="KW-0067">ATP-binding</keyword>
<keyword evidence="3 9" id="KW-0436">Ligase</keyword>
<dbReference type="GO" id="GO:0019427">
    <property type="term" value="P:acetyl-CoA biosynthetic process from acetate"/>
    <property type="evidence" value="ECO:0007669"/>
    <property type="project" value="InterPro"/>
</dbReference>
<accession>A0A3B1CHF6</accession>
<proteinExistence type="inferred from homology"/>
<evidence type="ECO:0000313" key="9">
    <source>
        <dbReference type="EMBL" id="VAX23394.1"/>
    </source>
</evidence>
<dbReference type="InterPro" id="IPR045851">
    <property type="entry name" value="AMP-bd_C_sf"/>
</dbReference>
<dbReference type="EC" id="6.2.1.1" evidence="2"/>
<dbReference type="Gene3D" id="3.40.50.12780">
    <property type="entry name" value="N-terminal domain of ligase-like"/>
    <property type="match status" value="1"/>
</dbReference>
<dbReference type="HAMAP" id="MF_01123">
    <property type="entry name" value="Ac_CoA_synth"/>
    <property type="match status" value="1"/>
</dbReference>
<comment type="similarity">
    <text evidence="1">Belongs to the ATP-dependent AMP-binding enzyme family.</text>
</comment>
<dbReference type="InterPro" id="IPR042099">
    <property type="entry name" value="ANL_N_sf"/>
</dbReference>
<evidence type="ECO:0000256" key="1">
    <source>
        <dbReference type="ARBA" id="ARBA00006432"/>
    </source>
</evidence>
<dbReference type="NCBIfam" id="NF001208">
    <property type="entry name" value="PRK00174.1"/>
    <property type="match status" value="1"/>
</dbReference>
<reference evidence="9" key="1">
    <citation type="submission" date="2018-06" db="EMBL/GenBank/DDBJ databases">
        <authorList>
            <person name="Zhirakovskaya E."/>
        </authorList>
    </citation>
    <scope>NUCLEOTIDE SEQUENCE</scope>
</reference>
<feature type="domain" description="Acetyl-coenzyme A synthetase N-terminal" evidence="8">
    <location>
        <begin position="34"/>
        <end position="89"/>
    </location>
</feature>
<dbReference type="NCBIfam" id="TIGR02188">
    <property type="entry name" value="Ac_CoA_lig_AcsA"/>
    <property type="match status" value="1"/>
</dbReference>
<dbReference type="PROSITE" id="PS00455">
    <property type="entry name" value="AMP_BINDING"/>
    <property type="match status" value="1"/>
</dbReference>
<keyword evidence="4" id="KW-0547">Nucleotide-binding</keyword>
<dbReference type="Pfam" id="PF16177">
    <property type="entry name" value="ACAS_N"/>
    <property type="match status" value="1"/>
</dbReference>
<evidence type="ECO:0000256" key="2">
    <source>
        <dbReference type="ARBA" id="ARBA00013275"/>
    </source>
</evidence>
<evidence type="ECO:0000259" key="7">
    <source>
        <dbReference type="Pfam" id="PF13193"/>
    </source>
</evidence>
<organism evidence="9">
    <name type="scientific">hydrothermal vent metagenome</name>
    <dbReference type="NCBI Taxonomy" id="652676"/>
    <lineage>
        <taxon>unclassified sequences</taxon>
        <taxon>metagenomes</taxon>
        <taxon>ecological metagenomes</taxon>
    </lineage>
</organism>
<dbReference type="InterPro" id="IPR011904">
    <property type="entry name" value="Ac_CoA_lig"/>
</dbReference>
<dbReference type="GO" id="GO:0003987">
    <property type="term" value="F:acetate-CoA ligase activity"/>
    <property type="evidence" value="ECO:0007669"/>
    <property type="project" value="UniProtKB-EC"/>
</dbReference>
<dbReference type="FunFam" id="3.30.300.30:FF:000004">
    <property type="entry name" value="Acetyl-coenzyme A synthetase"/>
    <property type="match status" value="1"/>
</dbReference>
<dbReference type="InterPro" id="IPR000873">
    <property type="entry name" value="AMP-dep_synth/lig_dom"/>
</dbReference>
<dbReference type="GO" id="GO:0005524">
    <property type="term" value="F:ATP binding"/>
    <property type="evidence" value="ECO:0007669"/>
    <property type="project" value="UniProtKB-KW"/>
</dbReference>
<evidence type="ECO:0000259" key="8">
    <source>
        <dbReference type="Pfam" id="PF16177"/>
    </source>
</evidence>
<dbReference type="Pfam" id="PF00501">
    <property type="entry name" value="AMP-binding"/>
    <property type="match status" value="1"/>
</dbReference>
<dbReference type="InterPro" id="IPR025110">
    <property type="entry name" value="AMP-bd_C"/>
</dbReference>
<dbReference type="PANTHER" id="PTHR24095:SF14">
    <property type="entry name" value="ACETYL-COENZYME A SYNTHETASE 1"/>
    <property type="match status" value="1"/>
</dbReference>
<evidence type="ECO:0000256" key="3">
    <source>
        <dbReference type="ARBA" id="ARBA00022598"/>
    </source>
</evidence>
<sequence length="659" mass="74346">MSSETIESVMTEDRTFEPSDEFRKNAHVKSFAEYKRIHKRSVEDPEGFWGEKAEELHWFRKWDKVKEGGFDKVDFKWFTGGKINVSYNCLDRHLNTHIKNKAAIIWQGEPEEDVRILTYQQMHREVCRFANVLKKHGIGRGDRIMLYMPMIPELAIAMLACTRIGVIHSKVYGGFSAQAIFERANDCGAKAIVTADGGYRGGKVIPLKNIVDEALKQMPTIKTCFVFRRTGAGDIAMVEGRDLWWHEEMAAEDIDSYCPCEEMDAEDPLFILYTSGSTGKPKGVLHTTGGYLVYAKQTFKWIFDYRDEDTYWCTADIGWITGHTYIVYGPLCNGATSLMFEGVPTYPDASRFWKIVEKFKVNIFYTAPTAIRALMAKGDQWLGRYDISSLRLLGTVGEPINPEAWMWYHKNIGKEKCPIVDTFWQTENGGIIFTPLPGAITTKPGSTTFPFPGVDPVILRKDGSEAKIGEGGYLCIKQPWPGMMRTVYGSHEKFVETYFSQYKGYFFTSDGARQDKDGYFWIMGRVDDVLNISGHRIGTAEVESALVSHDYVAEAAVVGYPHAIKGQGIYAYVTLVSGHDGKDEGDLKKELIKHITKEIGPIARPDKIQFSPALPKTRSGKIMRRILRKIAQGATEDLGDTSTLADPTVVTSLIKERIE</sequence>